<evidence type="ECO:0000256" key="1">
    <source>
        <dbReference type="SAM" id="MobiDB-lite"/>
    </source>
</evidence>
<name>A0A7J8AWC0_RHIFE</name>
<dbReference type="Proteomes" id="UP000585614">
    <property type="component" value="Unassembled WGS sequence"/>
</dbReference>
<protein>
    <submittedName>
        <fullName evidence="2">OFD1 centriole and centriolar satellite protein</fullName>
    </submittedName>
</protein>
<reference evidence="2 3" key="1">
    <citation type="journal article" date="2020" name="Nature">
        <title>Six reference-quality genomes reveal evolution of bat adaptations.</title>
        <authorList>
            <person name="Jebb D."/>
            <person name="Huang Z."/>
            <person name="Pippel M."/>
            <person name="Hughes G.M."/>
            <person name="Lavrichenko K."/>
            <person name="Devanna P."/>
            <person name="Winkler S."/>
            <person name="Jermiin L.S."/>
            <person name="Skirmuntt E.C."/>
            <person name="Katzourakis A."/>
            <person name="Burkitt-Gray L."/>
            <person name="Ray D.A."/>
            <person name="Sullivan K.A.M."/>
            <person name="Roscito J.G."/>
            <person name="Kirilenko B.M."/>
            <person name="Davalos L.M."/>
            <person name="Corthals A.P."/>
            <person name="Power M.L."/>
            <person name="Jones G."/>
            <person name="Ransome R.D."/>
            <person name="Dechmann D.K.N."/>
            <person name="Locatelli A.G."/>
            <person name="Puechmaille S.J."/>
            <person name="Fedrigo O."/>
            <person name="Jarvis E.D."/>
            <person name="Hiller M."/>
            <person name="Vernes S.C."/>
            <person name="Myers E.W."/>
            <person name="Teeling E.C."/>
        </authorList>
    </citation>
    <scope>NUCLEOTIDE SEQUENCE [LARGE SCALE GENOMIC DNA]</scope>
    <source>
        <strain evidence="2">MRhiFer1</strain>
        <tissue evidence="2">Lung</tissue>
    </source>
</reference>
<evidence type="ECO:0000313" key="2">
    <source>
        <dbReference type="EMBL" id="KAF6390571.1"/>
    </source>
</evidence>
<sequence length="111" mass="12568">MVYLQKVPYSQGRESSVCPGVIAVQIIEESLKIEMENELEISIQEMKDKSVCAENPLEKYMKIIQEDQDQETADKSSKKVVREGSQVDTLPSSDKDESCTGFSPEEADDFW</sequence>
<accession>A0A7J8AWC0</accession>
<gene>
    <name evidence="2" type="ORF">mRhiFer1_012253</name>
</gene>
<dbReference type="AlphaFoldDB" id="A0A7J8AWC0"/>
<feature type="compositionally biased region" description="Basic and acidic residues" evidence="1">
    <location>
        <begin position="72"/>
        <end position="82"/>
    </location>
</feature>
<feature type="region of interest" description="Disordered" evidence="1">
    <location>
        <begin position="66"/>
        <end position="111"/>
    </location>
</feature>
<dbReference type="EMBL" id="JACAGC010000001">
    <property type="protein sequence ID" value="KAF6390571.1"/>
    <property type="molecule type" value="Genomic_DNA"/>
</dbReference>
<organism evidence="2 3">
    <name type="scientific">Rhinolophus ferrumequinum</name>
    <name type="common">Greater horseshoe bat</name>
    <dbReference type="NCBI Taxonomy" id="59479"/>
    <lineage>
        <taxon>Eukaryota</taxon>
        <taxon>Metazoa</taxon>
        <taxon>Chordata</taxon>
        <taxon>Craniata</taxon>
        <taxon>Vertebrata</taxon>
        <taxon>Euteleostomi</taxon>
        <taxon>Mammalia</taxon>
        <taxon>Eutheria</taxon>
        <taxon>Laurasiatheria</taxon>
        <taxon>Chiroptera</taxon>
        <taxon>Yinpterochiroptera</taxon>
        <taxon>Rhinolophoidea</taxon>
        <taxon>Rhinolophidae</taxon>
        <taxon>Rhinolophinae</taxon>
        <taxon>Rhinolophus</taxon>
    </lineage>
</organism>
<comment type="caution">
    <text evidence="2">The sequence shown here is derived from an EMBL/GenBank/DDBJ whole genome shotgun (WGS) entry which is preliminary data.</text>
</comment>
<evidence type="ECO:0000313" key="3">
    <source>
        <dbReference type="Proteomes" id="UP000585614"/>
    </source>
</evidence>
<proteinExistence type="predicted"/>